<keyword evidence="3" id="KW-1185">Reference proteome</keyword>
<organism evidence="2 3">
    <name type="scientific">Cutaneotrichosporon cavernicola</name>
    <dbReference type="NCBI Taxonomy" id="279322"/>
    <lineage>
        <taxon>Eukaryota</taxon>
        <taxon>Fungi</taxon>
        <taxon>Dikarya</taxon>
        <taxon>Basidiomycota</taxon>
        <taxon>Agaricomycotina</taxon>
        <taxon>Tremellomycetes</taxon>
        <taxon>Trichosporonales</taxon>
        <taxon>Trichosporonaceae</taxon>
        <taxon>Cutaneotrichosporon</taxon>
    </lineage>
</organism>
<dbReference type="Proteomes" id="UP001233271">
    <property type="component" value="Chromosome 7b"/>
</dbReference>
<name>A0AA48LA88_9TREE</name>
<feature type="coiled-coil region" evidence="1">
    <location>
        <begin position="49"/>
        <end position="104"/>
    </location>
</feature>
<dbReference type="KEGG" id="ccac:CcaHIS019_0703560"/>
<sequence length="182" mass="20054">MSSIVDRLNALKAQEDILPLDDFAQQLKDLHLEERAQINASWTAIAHEKARHVAERSDAQKRLADAKRRQVEAAHHIAAAQRQLDQARREVADVEAEIASTDSRISTLAKDIEKEYIALAAHVDSPAYQYFASFMVAHPGLLSPRSTPSSKTVSLPASPEAKAIDKIDVVVEVVEVDVEVEA</sequence>
<proteinExistence type="predicted"/>
<dbReference type="Gene3D" id="1.10.287.1490">
    <property type="match status" value="1"/>
</dbReference>
<dbReference type="RefSeq" id="XP_060460040.1">
    <property type="nucleotide sequence ID" value="XM_060603780.1"/>
</dbReference>
<dbReference type="EMBL" id="AP028219">
    <property type="protein sequence ID" value="BEI94775.1"/>
    <property type="molecule type" value="Genomic_DNA"/>
</dbReference>
<keyword evidence="1" id="KW-0175">Coiled coil</keyword>
<accession>A0AA48LA88</accession>
<evidence type="ECO:0000256" key="1">
    <source>
        <dbReference type="SAM" id="Coils"/>
    </source>
</evidence>
<evidence type="ECO:0000313" key="2">
    <source>
        <dbReference type="EMBL" id="BEI94775.1"/>
    </source>
</evidence>
<gene>
    <name evidence="2" type="ORF">CcaverHIS019_0703560</name>
</gene>
<dbReference type="AlphaFoldDB" id="A0AA48LA88"/>
<dbReference type="GeneID" id="85498645"/>
<evidence type="ECO:0000313" key="3">
    <source>
        <dbReference type="Proteomes" id="UP001233271"/>
    </source>
</evidence>
<protein>
    <submittedName>
        <fullName evidence="2">Uncharacterized protein</fullName>
    </submittedName>
</protein>
<reference evidence="2" key="1">
    <citation type="journal article" date="2023" name="BMC Genomics">
        <title>Chromosome-level genome assemblies of Cutaneotrichosporon spp. (Trichosporonales, Basidiomycota) reveal imbalanced evolution between nucleotide sequences and chromosome synteny.</title>
        <authorList>
            <person name="Kobayashi Y."/>
            <person name="Kayamori A."/>
            <person name="Aoki K."/>
            <person name="Shiwa Y."/>
            <person name="Matsutani M."/>
            <person name="Fujita N."/>
            <person name="Sugita T."/>
            <person name="Iwasaki W."/>
            <person name="Tanaka N."/>
            <person name="Takashima M."/>
        </authorList>
    </citation>
    <scope>NUCLEOTIDE SEQUENCE</scope>
    <source>
        <strain evidence="2">HIS019</strain>
    </source>
</reference>